<dbReference type="Gene3D" id="2.40.110.10">
    <property type="entry name" value="Butyryl-CoA Dehydrogenase, subunit A, domain 2"/>
    <property type="match status" value="1"/>
</dbReference>
<evidence type="ECO:0000259" key="7">
    <source>
        <dbReference type="Pfam" id="PF02770"/>
    </source>
</evidence>
<organism evidence="9 10">
    <name type="scientific">Paraburkholderia kirstenboschensis</name>
    <dbReference type="NCBI Taxonomy" id="1245436"/>
    <lineage>
        <taxon>Bacteria</taxon>
        <taxon>Pseudomonadati</taxon>
        <taxon>Pseudomonadota</taxon>
        <taxon>Betaproteobacteria</taxon>
        <taxon>Burkholderiales</taxon>
        <taxon>Burkholderiaceae</taxon>
        <taxon>Paraburkholderia</taxon>
    </lineage>
</organism>
<dbReference type="Pfam" id="PF00441">
    <property type="entry name" value="Acyl-CoA_dh_1"/>
    <property type="match status" value="1"/>
</dbReference>
<comment type="similarity">
    <text evidence="2">Belongs to the acyl-CoA dehydrogenase family.</text>
</comment>
<dbReference type="InterPro" id="IPR036250">
    <property type="entry name" value="AcylCo_DH-like_C"/>
</dbReference>
<dbReference type="Pfam" id="PF02771">
    <property type="entry name" value="Acyl-CoA_dh_N"/>
    <property type="match status" value="1"/>
</dbReference>
<dbReference type="InterPro" id="IPR037069">
    <property type="entry name" value="AcylCoA_DH/ox_N_sf"/>
</dbReference>
<protein>
    <submittedName>
        <fullName evidence="9">Acyl-CoA dehydrogenase family protein</fullName>
    </submittedName>
</protein>
<name>A0ABZ0EFI4_9BURK</name>
<feature type="domain" description="Acyl-CoA oxidase/dehydrogenase middle" evidence="7">
    <location>
        <begin position="123"/>
        <end position="205"/>
    </location>
</feature>
<feature type="domain" description="Acyl-CoA dehydrogenase/oxidase C-terminal" evidence="6">
    <location>
        <begin position="223"/>
        <end position="361"/>
    </location>
</feature>
<dbReference type="PANTHER" id="PTHR43884">
    <property type="entry name" value="ACYL-COA DEHYDROGENASE"/>
    <property type="match status" value="1"/>
</dbReference>
<dbReference type="SUPFAM" id="SSF47203">
    <property type="entry name" value="Acyl-CoA dehydrogenase C-terminal domain-like"/>
    <property type="match status" value="1"/>
</dbReference>
<evidence type="ECO:0000256" key="3">
    <source>
        <dbReference type="ARBA" id="ARBA00022630"/>
    </source>
</evidence>
<dbReference type="EMBL" id="CP136512">
    <property type="protein sequence ID" value="WOD15978.1"/>
    <property type="molecule type" value="Genomic_DNA"/>
</dbReference>
<dbReference type="Proteomes" id="UP001302652">
    <property type="component" value="Chromosome 2"/>
</dbReference>
<evidence type="ECO:0000259" key="6">
    <source>
        <dbReference type="Pfam" id="PF00441"/>
    </source>
</evidence>
<dbReference type="InterPro" id="IPR009100">
    <property type="entry name" value="AcylCoA_DH/oxidase_NM_dom_sf"/>
</dbReference>
<dbReference type="InterPro" id="IPR013786">
    <property type="entry name" value="AcylCoA_DH/ox_N"/>
</dbReference>
<reference evidence="9 10" key="1">
    <citation type="submission" date="2023-10" db="EMBL/GenBank/DDBJ databases">
        <title>Surface-active antibiotics is a multifunctional adaptation for post-fire microbes.</title>
        <authorList>
            <person name="Liu M.D."/>
            <person name="Du Y."/>
            <person name="Koupaei S.K."/>
            <person name="Kim N.R."/>
            <person name="Zhang W."/>
            <person name="Traxler M.F."/>
        </authorList>
    </citation>
    <scope>NUCLEOTIDE SEQUENCE [LARGE SCALE GENOMIC DNA]</scope>
    <source>
        <strain evidence="9 10">F3</strain>
    </source>
</reference>
<evidence type="ECO:0000313" key="9">
    <source>
        <dbReference type="EMBL" id="WOD15978.1"/>
    </source>
</evidence>
<proteinExistence type="inferred from homology"/>
<evidence type="ECO:0000256" key="5">
    <source>
        <dbReference type="ARBA" id="ARBA00023002"/>
    </source>
</evidence>
<sequence length="387" mass="40958">MNFNLNSEQQMLQDSVRRFVARDYSFEARNAALAAGLACSESHWRAFADNGWLAAALPEAYGGSDGTVIETVLIAQEFGRALVVEPYMGCAVLGAQTIVAAGTHAQREHLLPLVADGTRKVALAHGEGQASGNVASVEARAERSGEGYRLFGNKTLVPGGAEAHTFIVSAVTPDADGLTLFVVDANMPGLQRHVLPLHDGSRAAELTLDGVAVTRAAVLGEHGQGLPAVQHALAHGTATLCAELVGGMEQAIAMTADYFKVRKQFGVPLGSFQALQHRLADMAAELEVARSMLYALLASIANDTAEQCDYVVSQTASLTSAAAKYVCGQAIQLHGGIGMTEEYQVGHYYKRATVAEALLGGGDTHDARCAQYLQRTLVHGDTRNDRV</sequence>
<dbReference type="SUPFAM" id="SSF56645">
    <property type="entry name" value="Acyl-CoA dehydrogenase NM domain-like"/>
    <property type="match status" value="1"/>
</dbReference>
<dbReference type="PANTHER" id="PTHR43884:SF20">
    <property type="entry name" value="ACYL-COA DEHYDROGENASE FADE28"/>
    <property type="match status" value="1"/>
</dbReference>
<gene>
    <name evidence="9" type="ORF">RW095_22375</name>
</gene>
<keyword evidence="10" id="KW-1185">Reference proteome</keyword>
<feature type="domain" description="Acyl-CoA dehydrogenase/oxidase N-terminal" evidence="8">
    <location>
        <begin position="7"/>
        <end position="117"/>
    </location>
</feature>
<evidence type="ECO:0000259" key="8">
    <source>
        <dbReference type="Pfam" id="PF02771"/>
    </source>
</evidence>
<keyword evidence="3" id="KW-0285">Flavoprotein</keyword>
<dbReference type="Gene3D" id="1.10.540.10">
    <property type="entry name" value="Acyl-CoA dehydrogenase/oxidase, N-terminal domain"/>
    <property type="match status" value="1"/>
</dbReference>
<dbReference type="Gene3D" id="1.20.140.10">
    <property type="entry name" value="Butyryl-CoA Dehydrogenase, subunit A, domain 3"/>
    <property type="match status" value="1"/>
</dbReference>
<accession>A0ABZ0EFI4</accession>
<keyword evidence="5" id="KW-0560">Oxidoreductase</keyword>
<comment type="cofactor">
    <cofactor evidence="1">
        <name>FAD</name>
        <dbReference type="ChEBI" id="CHEBI:57692"/>
    </cofactor>
</comment>
<evidence type="ECO:0000256" key="2">
    <source>
        <dbReference type="ARBA" id="ARBA00009347"/>
    </source>
</evidence>
<dbReference type="RefSeq" id="WP_317018431.1">
    <property type="nucleotide sequence ID" value="NZ_CP136512.1"/>
</dbReference>
<evidence type="ECO:0000256" key="1">
    <source>
        <dbReference type="ARBA" id="ARBA00001974"/>
    </source>
</evidence>
<dbReference type="Pfam" id="PF02770">
    <property type="entry name" value="Acyl-CoA_dh_M"/>
    <property type="match status" value="1"/>
</dbReference>
<dbReference type="InterPro" id="IPR046373">
    <property type="entry name" value="Acyl-CoA_Oxase/DH_mid-dom_sf"/>
</dbReference>
<dbReference type="InterPro" id="IPR009075">
    <property type="entry name" value="AcylCo_DH/oxidase_C"/>
</dbReference>
<evidence type="ECO:0000256" key="4">
    <source>
        <dbReference type="ARBA" id="ARBA00022827"/>
    </source>
</evidence>
<keyword evidence="4" id="KW-0274">FAD</keyword>
<evidence type="ECO:0000313" key="10">
    <source>
        <dbReference type="Proteomes" id="UP001302652"/>
    </source>
</evidence>
<dbReference type="CDD" id="cd00567">
    <property type="entry name" value="ACAD"/>
    <property type="match status" value="1"/>
</dbReference>
<dbReference type="InterPro" id="IPR006091">
    <property type="entry name" value="Acyl-CoA_Oxase/DH_mid-dom"/>
</dbReference>